<dbReference type="GO" id="GO:0005737">
    <property type="term" value="C:cytoplasm"/>
    <property type="evidence" value="ECO:0007669"/>
    <property type="project" value="TreeGrafter"/>
</dbReference>
<dbReference type="InterPro" id="IPR015797">
    <property type="entry name" value="NUDIX_hydrolase-like_dom_sf"/>
</dbReference>
<dbReference type="GO" id="GO:1901909">
    <property type="term" value="P:diadenosine hexaphosphate catabolic process"/>
    <property type="evidence" value="ECO:0007669"/>
    <property type="project" value="TreeGrafter"/>
</dbReference>
<protein>
    <recommendedName>
        <fullName evidence="5">Nudix hydrolase domain-containing protein</fullName>
    </recommendedName>
</protein>
<evidence type="ECO:0000256" key="1">
    <source>
        <dbReference type="ARBA" id="ARBA00001946"/>
    </source>
</evidence>
<dbReference type="PANTHER" id="PTHR12629">
    <property type="entry name" value="DIPHOSPHOINOSITOL POLYPHOSPHATE PHOSPHOHYDROLASE"/>
    <property type="match status" value="1"/>
</dbReference>
<evidence type="ECO:0000313" key="6">
    <source>
        <dbReference type="EMBL" id="TCO72089.1"/>
    </source>
</evidence>
<dbReference type="GO" id="GO:1901911">
    <property type="term" value="P:adenosine 5'-(hexahydrogen pentaphosphate) catabolic process"/>
    <property type="evidence" value="ECO:0007669"/>
    <property type="project" value="TreeGrafter"/>
</dbReference>
<evidence type="ECO:0000256" key="2">
    <source>
        <dbReference type="ARBA" id="ARBA00022723"/>
    </source>
</evidence>
<dbReference type="GO" id="GO:0071543">
    <property type="term" value="P:diphosphoinositol polyphosphate metabolic process"/>
    <property type="evidence" value="ECO:0007669"/>
    <property type="project" value="TreeGrafter"/>
</dbReference>
<name>A0A4R2KMU4_9RHOB</name>
<proteinExistence type="predicted"/>
<evidence type="ECO:0000256" key="3">
    <source>
        <dbReference type="ARBA" id="ARBA00022801"/>
    </source>
</evidence>
<dbReference type="SUPFAM" id="SSF55811">
    <property type="entry name" value="Nudix"/>
    <property type="match status" value="1"/>
</dbReference>
<dbReference type="OrthoDB" id="7066910at2"/>
<dbReference type="AlphaFoldDB" id="A0A4R2KMU4"/>
<accession>A0A4R2KMU4</accession>
<dbReference type="InterPro" id="IPR000086">
    <property type="entry name" value="NUDIX_hydrolase_dom"/>
</dbReference>
<dbReference type="Proteomes" id="UP000295142">
    <property type="component" value="Unassembled WGS sequence"/>
</dbReference>
<reference evidence="6 7" key="1">
    <citation type="submission" date="2019-03" db="EMBL/GenBank/DDBJ databases">
        <title>Genomic Encyclopedia of Type Strains, Phase IV (KMG-IV): sequencing the most valuable type-strain genomes for metagenomic binning, comparative biology and taxonomic classification.</title>
        <authorList>
            <person name="Goeker M."/>
        </authorList>
    </citation>
    <scope>NUCLEOTIDE SEQUENCE [LARGE SCALE GENOMIC DNA]</scope>
    <source>
        <strain evidence="6 7">DSM 4868</strain>
    </source>
</reference>
<feature type="domain" description="Nudix hydrolase" evidence="5">
    <location>
        <begin position="19"/>
        <end position="138"/>
    </location>
</feature>
<evidence type="ECO:0000259" key="5">
    <source>
        <dbReference type="Pfam" id="PF00293"/>
    </source>
</evidence>
<dbReference type="Gene3D" id="3.90.79.10">
    <property type="entry name" value="Nucleoside Triphosphate Pyrophosphohydrolase"/>
    <property type="match status" value="1"/>
</dbReference>
<evidence type="ECO:0000313" key="7">
    <source>
        <dbReference type="Proteomes" id="UP000295142"/>
    </source>
</evidence>
<sequence length="157" mass="17913">MVEEAAQEPGAQIAALPLRWDRRGALRVLMVTSRGTGRWIMPKGWRIDDDRPWETAAIEALEEAGAVGHVGTEAIGSYSYLKLRDDGSAVVCEVVVFPMLVDKLKRDWKERRQRRRRWFKAKAAARRVDEPDLAALLQRLADKPRKRPDLKALRRAS</sequence>
<keyword evidence="3" id="KW-0378">Hydrolase</keyword>
<comment type="cofactor">
    <cofactor evidence="1">
        <name>Mg(2+)</name>
        <dbReference type="ChEBI" id="CHEBI:18420"/>
    </cofactor>
</comment>
<keyword evidence="7" id="KW-1185">Reference proteome</keyword>
<dbReference type="Pfam" id="PF00293">
    <property type="entry name" value="NUDIX"/>
    <property type="match status" value="1"/>
</dbReference>
<dbReference type="GO" id="GO:0008486">
    <property type="term" value="F:diphosphoinositol-polyphosphate diphosphatase activity"/>
    <property type="evidence" value="ECO:0007669"/>
    <property type="project" value="TreeGrafter"/>
</dbReference>
<dbReference type="EMBL" id="SLWW01000005">
    <property type="protein sequence ID" value="TCO72089.1"/>
    <property type="molecule type" value="Genomic_DNA"/>
</dbReference>
<dbReference type="CDD" id="cd04666">
    <property type="entry name" value="NUDIX_DIPP2_like_Nudt4"/>
    <property type="match status" value="1"/>
</dbReference>
<gene>
    <name evidence="6" type="ORF">EV655_105196</name>
</gene>
<dbReference type="GO" id="GO:1901907">
    <property type="term" value="P:diadenosine pentaphosphate catabolic process"/>
    <property type="evidence" value="ECO:0007669"/>
    <property type="project" value="TreeGrafter"/>
</dbReference>
<dbReference type="PANTHER" id="PTHR12629:SF0">
    <property type="entry name" value="DIPHOSPHOINOSITOL-POLYPHOSPHATE DIPHOSPHATASE"/>
    <property type="match status" value="1"/>
</dbReference>
<organism evidence="6 7">
    <name type="scientific">Rhodovulum euryhalinum</name>
    <dbReference type="NCBI Taxonomy" id="35805"/>
    <lineage>
        <taxon>Bacteria</taxon>
        <taxon>Pseudomonadati</taxon>
        <taxon>Pseudomonadota</taxon>
        <taxon>Alphaproteobacteria</taxon>
        <taxon>Rhodobacterales</taxon>
        <taxon>Paracoccaceae</taxon>
        <taxon>Rhodovulum</taxon>
    </lineage>
</organism>
<keyword evidence="2" id="KW-0479">Metal-binding</keyword>
<dbReference type="GO" id="GO:0000298">
    <property type="term" value="F:endopolyphosphatase activity"/>
    <property type="evidence" value="ECO:0007669"/>
    <property type="project" value="TreeGrafter"/>
</dbReference>
<dbReference type="InterPro" id="IPR047198">
    <property type="entry name" value="DDP-like_NUDIX"/>
</dbReference>
<dbReference type="GO" id="GO:0046872">
    <property type="term" value="F:metal ion binding"/>
    <property type="evidence" value="ECO:0007669"/>
    <property type="project" value="UniProtKB-KW"/>
</dbReference>
<keyword evidence="4" id="KW-0460">Magnesium</keyword>
<dbReference type="GO" id="GO:0034431">
    <property type="term" value="F:bis(5'-adenosyl)-hexaphosphatase activity"/>
    <property type="evidence" value="ECO:0007669"/>
    <property type="project" value="TreeGrafter"/>
</dbReference>
<dbReference type="GO" id="GO:0034432">
    <property type="term" value="F:bis(5'-adenosyl)-pentaphosphatase activity"/>
    <property type="evidence" value="ECO:0007669"/>
    <property type="project" value="TreeGrafter"/>
</dbReference>
<evidence type="ECO:0000256" key="4">
    <source>
        <dbReference type="ARBA" id="ARBA00022842"/>
    </source>
</evidence>
<comment type="caution">
    <text evidence="6">The sequence shown here is derived from an EMBL/GenBank/DDBJ whole genome shotgun (WGS) entry which is preliminary data.</text>
</comment>